<proteinExistence type="predicted"/>
<reference evidence="2 3" key="1">
    <citation type="submission" date="2020-10" db="EMBL/GenBank/DDBJ databases">
        <title>Sequencing the genomes of 1000 actinobacteria strains.</title>
        <authorList>
            <person name="Klenk H.-P."/>
        </authorList>
    </citation>
    <scope>NUCLEOTIDE SEQUENCE [LARGE SCALE GENOMIC DNA]</scope>
    <source>
        <strain evidence="2 3">DSM 41803</strain>
    </source>
</reference>
<feature type="region of interest" description="Disordered" evidence="1">
    <location>
        <begin position="57"/>
        <end position="107"/>
    </location>
</feature>
<protein>
    <submittedName>
        <fullName evidence="2">Uncharacterized protein</fullName>
    </submittedName>
</protein>
<evidence type="ECO:0000256" key="1">
    <source>
        <dbReference type="SAM" id="MobiDB-lite"/>
    </source>
</evidence>
<evidence type="ECO:0000313" key="3">
    <source>
        <dbReference type="Proteomes" id="UP000629287"/>
    </source>
</evidence>
<name>A0A8I0P833_9ACTN</name>
<dbReference type="RefSeq" id="WP_046914923.1">
    <property type="nucleotide sequence ID" value="NZ_JADBGF010000001.1"/>
</dbReference>
<dbReference type="GeneID" id="86829639"/>
<comment type="caution">
    <text evidence="2">The sequence shown here is derived from an EMBL/GenBank/DDBJ whole genome shotgun (WGS) entry which is preliminary data.</text>
</comment>
<organism evidence="2 3">
    <name type="scientific">Streptomyces stelliscabiei</name>
    <dbReference type="NCBI Taxonomy" id="146820"/>
    <lineage>
        <taxon>Bacteria</taxon>
        <taxon>Bacillati</taxon>
        <taxon>Actinomycetota</taxon>
        <taxon>Actinomycetes</taxon>
        <taxon>Kitasatosporales</taxon>
        <taxon>Streptomycetaceae</taxon>
        <taxon>Streptomyces</taxon>
    </lineage>
</organism>
<dbReference type="AlphaFoldDB" id="A0A8I0P833"/>
<evidence type="ECO:0000313" key="2">
    <source>
        <dbReference type="EMBL" id="MBE1598952.1"/>
    </source>
</evidence>
<accession>A0A8I0P833</accession>
<dbReference type="OrthoDB" id="4312526at2"/>
<sequence>MPYPKEDPVAKVRYIGPEPVAVPELFGHERFIQPDEVVTVPDDRFDGYVCQAQTWEPVEEPPGWNFPEAAPEPADDAPASPGRDDGVLKKPAAKKTAAAKAEPQKGD</sequence>
<dbReference type="EMBL" id="JADBGF010000001">
    <property type="protein sequence ID" value="MBE1598952.1"/>
    <property type="molecule type" value="Genomic_DNA"/>
</dbReference>
<keyword evidence="3" id="KW-1185">Reference proteome</keyword>
<gene>
    <name evidence="2" type="ORF">H4687_005081</name>
</gene>
<dbReference type="Proteomes" id="UP000629287">
    <property type="component" value="Unassembled WGS sequence"/>
</dbReference>
<feature type="compositionally biased region" description="Low complexity" evidence="1">
    <location>
        <begin position="67"/>
        <end position="81"/>
    </location>
</feature>